<proteinExistence type="predicted"/>
<feature type="domain" description="N-acetyltransferase" evidence="1">
    <location>
        <begin position="14"/>
        <end position="165"/>
    </location>
</feature>
<reference evidence="3" key="1">
    <citation type="journal article" date="2021" name="BMC Genomics">
        <title>Chromosome-level genome assembly and manually-curated proteome of model necrotroph Parastagonospora nodorum Sn15 reveals a genome-wide trove of candidate effector homologs, and redundancy of virulence-related functions within an accessory chromosome.</title>
        <authorList>
            <person name="Bertazzoni S."/>
            <person name="Jones D.A.B."/>
            <person name="Phan H.T."/>
            <person name="Tan K.-C."/>
            <person name="Hane J.K."/>
        </authorList>
    </citation>
    <scope>NUCLEOTIDE SEQUENCE [LARGE SCALE GENOMIC DNA]</scope>
    <source>
        <strain evidence="3">SN15 / ATCC MYA-4574 / FGSC 10173)</strain>
    </source>
</reference>
<dbReference type="PANTHER" id="PTHR47542">
    <property type="entry name" value="ACYL-COA N-ACYLTRANSFERASES (NAT) SUPERFAMILY PROTEIN"/>
    <property type="match status" value="1"/>
</dbReference>
<dbReference type="PROSITE" id="PS51186">
    <property type="entry name" value="GNAT"/>
    <property type="match status" value="1"/>
</dbReference>
<dbReference type="CDD" id="cd04301">
    <property type="entry name" value="NAT_SF"/>
    <property type="match status" value="1"/>
</dbReference>
<dbReference type="PANTHER" id="PTHR47542:SF2">
    <property type="entry name" value="ACYL-COA N-ACYLTRANSFERASES (NAT) SUPERFAMILY PROTEIN"/>
    <property type="match status" value="1"/>
</dbReference>
<dbReference type="Proteomes" id="UP000663193">
    <property type="component" value="Chromosome 13"/>
</dbReference>
<evidence type="ECO:0000313" key="3">
    <source>
        <dbReference type="Proteomes" id="UP000663193"/>
    </source>
</evidence>
<dbReference type="Pfam" id="PF00583">
    <property type="entry name" value="Acetyltransf_1"/>
    <property type="match status" value="1"/>
</dbReference>
<dbReference type="InterPro" id="IPR016181">
    <property type="entry name" value="Acyl_CoA_acyltransferase"/>
</dbReference>
<evidence type="ECO:0000259" key="1">
    <source>
        <dbReference type="PROSITE" id="PS51186"/>
    </source>
</evidence>
<dbReference type="GO" id="GO:0016747">
    <property type="term" value="F:acyltransferase activity, transferring groups other than amino-acyl groups"/>
    <property type="evidence" value="ECO:0007669"/>
    <property type="project" value="InterPro"/>
</dbReference>
<gene>
    <name evidence="2" type="ORF">JI435_050090</name>
</gene>
<accession>A0A7U2FB40</accession>
<dbReference type="Gene3D" id="3.40.630.30">
    <property type="match status" value="1"/>
</dbReference>
<sequence>MTDAAAAGLLPPGIALKDFAALPAKDRPLFAGRIAKLERKVFSKDEGFDYDVELKKKNVGVLLALKGDLDQVVAYLVYQRMKRVVWLHKLCVVEQERKKGIGRCLVHALRHQMEKGGSESIQLWVDEHNGPARALYETCKFSQVEIRPAYYAPGRAGLKMELPIAR</sequence>
<keyword evidence="3" id="KW-1185">Reference proteome</keyword>
<dbReference type="OrthoDB" id="41532at2759"/>
<dbReference type="RefSeq" id="XP_001795421.1">
    <property type="nucleotide sequence ID" value="XM_001795369.1"/>
</dbReference>
<dbReference type="KEGG" id="pno:SNOG_05009"/>
<dbReference type="EMBL" id="CP069035">
    <property type="protein sequence ID" value="QRD02040.1"/>
    <property type="molecule type" value="Genomic_DNA"/>
</dbReference>
<protein>
    <recommendedName>
        <fullName evidence="1">N-acetyltransferase domain-containing protein</fullName>
    </recommendedName>
</protein>
<evidence type="ECO:0000313" key="2">
    <source>
        <dbReference type="EMBL" id="QRD02040.1"/>
    </source>
</evidence>
<dbReference type="VEuPathDB" id="FungiDB:JI435_050090"/>
<dbReference type="OMA" id="RTGIKMV"/>
<dbReference type="AlphaFoldDB" id="A0A7U2FB40"/>
<dbReference type="InterPro" id="IPR000182">
    <property type="entry name" value="GNAT_dom"/>
</dbReference>
<organism evidence="2 3">
    <name type="scientific">Phaeosphaeria nodorum (strain SN15 / ATCC MYA-4574 / FGSC 10173)</name>
    <name type="common">Glume blotch fungus</name>
    <name type="synonym">Parastagonospora nodorum</name>
    <dbReference type="NCBI Taxonomy" id="321614"/>
    <lineage>
        <taxon>Eukaryota</taxon>
        <taxon>Fungi</taxon>
        <taxon>Dikarya</taxon>
        <taxon>Ascomycota</taxon>
        <taxon>Pezizomycotina</taxon>
        <taxon>Dothideomycetes</taxon>
        <taxon>Pleosporomycetidae</taxon>
        <taxon>Pleosporales</taxon>
        <taxon>Pleosporineae</taxon>
        <taxon>Phaeosphaeriaceae</taxon>
        <taxon>Parastagonospora</taxon>
    </lineage>
</organism>
<name>A0A7U2FB40_PHANO</name>
<dbReference type="SUPFAM" id="SSF55729">
    <property type="entry name" value="Acyl-CoA N-acyltransferases (Nat)"/>
    <property type="match status" value="1"/>
</dbReference>